<dbReference type="Proteomes" id="UP000619260">
    <property type="component" value="Unassembled WGS sequence"/>
</dbReference>
<reference evidence="1" key="1">
    <citation type="submission" date="2021-01" db="EMBL/GenBank/DDBJ databases">
        <title>Whole genome shotgun sequence of Virgisporangium aliadipatigenens NBRC 105644.</title>
        <authorList>
            <person name="Komaki H."/>
            <person name="Tamura T."/>
        </authorList>
    </citation>
    <scope>NUCLEOTIDE SEQUENCE</scope>
    <source>
        <strain evidence="1">NBRC 105644</strain>
    </source>
</reference>
<accession>A0A8J3YPJ1</accession>
<dbReference type="AlphaFoldDB" id="A0A8J3YPJ1"/>
<name>A0A8J3YPJ1_9ACTN</name>
<evidence type="ECO:0000313" key="2">
    <source>
        <dbReference type="Proteomes" id="UP000619260"/>
    </source>
</evidence>
<sequence length="157" mass="17609">MSAHTGDAAPVIERWIYGGLRLNGTKQVHAWLPEPPANTPLGEELWYGHRGRWVVGGIYQANVARHEQRVSLHGRPSRWLQRYEDRTAVGRWEVLDRQARDTVAQLALERRAAKDTALAEALAPLLAIAATLRTGEQRRALLAYVTAQVYAARARRG</sequence>
<evidence type="ECO:0000313" key="1">
    <source>
        <dbReference type="EMBL" id="GIJ49384.1"/>
    </source>
</evidence>
<organism evidence="1 2">
    <name type="scientific">Virgisporangium aliadipatigenens</name>
    <dbReference type="NCBI Taxonomy" id="741659"/>
    <lineage>
        <taxon>Bacteria</taxon>
        <taxon>Bacillati</taxon>
        <taxon>Actinomycetota</taxon>
        <taxon>Actinomycetes</taxon>
        <taxon>Micromonosporales</taxon>
        <taxon>Micromonosporaceae</taxon>
        <taxon>Virgisporangium</taxon>
    </lineage>
</organism>
<dbReference type="EMBL" id="BOPF01000026">
    <property type="protein sequence ID" value="GIJ49384.1"/>
    <property type="molecule type" value="Genomic_DNA"/>
</dbReference>
<proteinExistence type="predicted"/>
<keyword evidence="2" id="KW-1185">Reference proteome</keyword>
<comment type="caution">
    <text evidence="1">The sequence shown here is derived from an EMBL/GenBank/DDBJ whole genome shotgun (WGS) entry which is preliminary data.</text>
</comment>
<gene>
    <name evidence="1" type="ORF">Val02_62700</name>
</gene>
<protein>
    <submittedName>
        <fullName evidence="1">Uncharacterized protein</fullName>
    </submittedName>
</protein>